<proteinExistence type="inferred from homology"/>
<dbReference type="NCBIfam" id="TIGR01314">
    <property type="entry name" value="gntK_FGGY"/>
    <property type="match status" value="1"/>
</dbReference>
<dbReference type="EMBL" id="JAVJAN010000034">
    <property type="protein sequence ID" value="MDR5588287.1"/>
    <property type="molecule type" value="Genomic_DNA"/>
</dbReference>
<dbReference type="RefSeq" id="WP_252212820.1">
    <property type="nucleotide sequence ID" value="NZ_JAVJAN010000034.1"/>
</dbReference>
<dbReference type="InterPro" id="IPR050406">
    <property type="entry name" value="FGGY_Carb_Kinase"/>
</dbReference>
<feature type="domain" description="Carbohydrate kinase FGGY C-terminal" evidence="6">
    <location>
        <begin position="256"/>
        <end position="451"/>
    </location>
</feature>
<keyword evidence="3 4" id="KW-0418">Kinase</keyword>
<dbReference type="PANTHER" id="PTHR43095">
    <property type="entry name" value="SUGAR KINASE"/>
    <property type="match status" value="1"/>
</dbReference>
<name>A0ABU1EJQ4_9CLOT</name>
<evidence type="ECO:0000313" key="7">
    <source>
        <dbReference type="EMBL" id="MDR5588287.1"/>
    </source>
</evidence>
<organism evidence="7 8">
    <name type="scientific">Clostridium aquiflavi</name>
    <dbReference type="NCBI Taxonomy" id="3073603"/>
    <lineage>
        <taxon>Bacteria</taxon>
        <taxon>Bacillati</taxon>
        <taxon>Bacillota</taxon>
        <taxon>Clostridia</taxon>
        <taxon>Eubacteriales</taxon>
        <taxon>Clostridiaceae</taxon>
        <taxon>Clostridium</taxon>
    </lineage>
</organism>
<accession>A0ABU1EJQ4</accession>
<evidence type="ECO:0000259" key="5">
    <source>
        <dbReference type="Pfam" id="PF00370"/>
    </source>
</evidence>
<evidence type="ECO:0000313" key="8">
    <source>
        <dbReference type="Proteomes" id="UP001256646"/>
    </source>
</evidence>
<keyword evidence="2 4" id="KW-0808">Transferase</keyword>
<dbReference type="InterPro" id="IPR006002">
    <property type="entry name" value="Gluconate_kinase"/>
</dbReference>
<keyword evidence="8" id="KW-1185">Reference proteome</keyword>
<dbReference type="PANTHER" id="PTHR43095:SF2">
    <property type="entry name" value="GLUCONOKINASE"/>
    <property type="match status" value="1"/>
</dbReference>
<dbReference type="GO" id="GO:0046316">
    <property type="term" value="F:gluconokinase activity"/>
    <property type="evidence" value="ECO:0007669"/>
    <property type="project" value="UniProtKB-EC"/>
</dbReference>
<feature type="domain" description="Carbohydrate kinase FGGY N-terminal" evidence="5">
    <location>
        <begin position="3"/>
        <end position="247"/>
    </location>
</feature>
<dbReference type="PROSITE" id="PS00445">
    <property type="entry name" value="FGGY_KINASES_2"/>
    <property type="match status" value="1"/>
</dbReference>
<dbReference type="PROSITE" id="PS00933">
    <property type="entry name" value="FGGY_KINASES_1"/>
    <property type="match status" value="1"/>
</dbReference>
<dbReference type="InterPro" id="IPR018485">
    <property type="entry name" value="FGGY_C"/>
</dbReference>
<protein>
    <submittedName>
        <fullName evidence="7">Gluconokinase</fullName>
        <ecNumber evidence="7">2.7.1.12</ecNumber>
    </submittedName>
</protein>
<reference evidence="7 8" key="1">
    <citation type="submission" date="2023-09" db="EMBL/GenBank/DDBJ databases">
        <authorList>
            <person name="Zhai L."/>
        </authorList>
    </citation>
    <scope>NUCLEOTIDE SEQUENCE [LARGE SCALE GENOMIC DNA]</scope>
    <source>
        <strain evidence="7 8">5 N-1</strain>
    </source>
</reference>
<evidence type="ECO:0000256" key="3">
    <source>
        <dbReference type="ARBA" id="ARBA00022777"/>
    </source>
</evidence>
<dbReference type="Pfam" id="PF00370">
    <property type="entry name" value="FGGY_N"/>
    <property type="match status" value="1"/>
</dbReference>
<dbReference type="InterPro" id="IPR000577">
    <property type="entry name" value="Carb_kinase_FGGY"/>
</dbReference>
<dbReference type="SUPFAM" id="SSF53067">
    <property type="entry name" value="Actin-like ATPase domain"/>
    <property type="match status" value="2"/>
</dbReference>
<dbReference type="CDD" id="cd07770">
    <property type="entry name" value="ASKHA_NBD_FGGY_GntK"/>
    <property type="match status" value="1"/>
</dbReference>
<comment type="similarity">
    <text evidence="1 4">Belongs to the FGGY kinase family.</text>
</comment>
<evidence type="ECO:0000256" key="2">
    <source>
        <dbReference type="ARBA" id="ARBA00022679"/>
    </source>
</evidence>
<evidence type="ECO:0000256" key="4">
    <source>
        <dbReference type="RuleBase" id="RU003733"/>
    </source>
</evidence>
<gene>
    <name evidence="7" type="primary">gntK</name>
    <name evidence="7" type="ORF">RGC78_12495</name>
</gene>
<sequence length="507" mass="57013">MKYLIGVDIGTTSTKSIAFDMEGNVLTKCNIEYPLYNPYPSWSEQNPEEIFRAVLNGIKHVVQENDIKNNKLLGISFSSAMHSVIAIDKAGNALTNCIIWADTRSNKYSDELKNSDIGQEIYMRTGTPIHPMSPLCKLCWLRDNAKDVFNNAEKFISIKEYIFYKLFNQYIVDYSIASATGIFDIYDLKWNKKALEYIGVSEEKFSKPVQTTHVVNGLSDIYADYMKIPTETNFIVGGSDGCLANLGANAIKNGDAAVTIGTSGAIRVISKKPKNDISRRIFSYILTEEHYVLGGAVNNGGIIYRWFRDNFSSVETEAAKSLNIDPYDILNLEASKVKAGAEGLIFLPYLLGERAPHWDANSKGVFFGVNIKHKREHFLRAVLEGVMYGIYDVGKALEETTGPINTIYATGGFVRSELWVQILADIFNKKVVIAESYESSCLGAAIIAMKALNMIKNIEQIESLIPTSKVFEPNIENHKVYIENFKIYRKLYEKLKDEFLEINNLQD</sequence>
<dbReference type="InterPro" id="IPR018484">
    <property type="entry name" value="FGGY_N"/>
</dbReference>
<dbReference type="PIRSF" id="PIRSF000538">
    <property type="entry name" value="GlpK"/>
    <property type="match status" value="1"/>
</dbReference>
<dbReference type="Proteomes" id="UP001256646">
    <property type="component" value="Unassembled WGS sequence"/>
</dbReference>
<evidence type="ECO:0000259" key="6">
    <source>
        <dbReference type="Pfam" id="PF02782"/>
    </source>
</evidence>
<dbReference type="InterPro" id="IPR018483">
    <property type="entry name" value="Carb_kinase_FGGY_CS"/>
</dbReference>
<dbReference type="Pfam" id="PF02782">
    <property type="entry name" value="FGGY_C"/>
    <property type="match status" value="1"/>
</dbReference>
<dbReference type="EC" id="2.7.1.12" evidence="7"/>
<evidence type="ECO:0000256" key="1">
    <source>
        <dbReference type="ARBA" id="ARBA00009156"/>
    </source>
</evidence>
<comment type="caution">
    <text evidence="7">The sequence shown here is derived from an EMBL/GenBank/DDBJ whole genome shotgun (WGS) entry which is preliminary data.</text>
</comment>
<dbReference type="Gene3D" id="3.30.420.40">
    <property type="match status" value="2"/>
</dbReference>
<dbReference type="InterPro" id="IPR043129">
    <property type="entry name" value="ATPase_NBD"/>
</dbReference>